<feature type="domain" description="DUF4097" evidence="1">
    <location>
        <begin position="27"/>
        <end position="272"/>
    </location>
</feature>
<accession>A0A542X8U7</accession>
<keyword evidence="3" id="KW-1185">Reference proteome</keyword>
<evidence type="ECO:0000313" key="3">
    <source>
        <dbReference type="Proteomes" id="UP000318336"/>
    </source>
</evidence>
<reference evidence="2 3" key="1">
    <citation type="submission" date="2019-06" db="EMBL/GenBank/DDBJ databases">
        <title>Sequencing the genomes of 1000 actinobacteria strains.</title>
        <authorList>
            <person name="Klenk H.-P."/>
        </authorList>
    </citation>
    <scope>NUCLEOTIDE SEQUENCE [LARGE SCALE GENOMIC DNA]</scope>
    <source>
        <strain evidence="2 3">DSM 24617</strain>
    </source>
</reference>
<proteinExistence type="predicted"/>
<evidence type="ECO:0000259" key="1">
    <source>
        <dbReference type="Pfam" id="PF13349"/>
    </source>
</evidence>
<dbReference type="InterPro" id="IPR025164">
    <property type="entry name" value="Toastrack_DUF4097"/>
</dbReference>
<dbReference type="Pfam" id="PF13349">
    <property type="entry name" value="DUF4097"/>
    <property type="match status" value="1"/>
</dbReference>
<name>A0A542X8U7_9MICO</name>
<dbReference type="AlphaFoldDB" id="A0A542X8U7"/>
<organism evidence="2 3">
    <name type="scientific">Barrientosiimonas humi</name>
    <dbReference type="NCBI Taxonomy" id="999931"/>
    <lineage>
        <taxon>Bacteria</taxon>
        <taxon>Bacillati</taxon>
        <taxon>Actinomycetota</taxon>
        <taxon>Actinomycetes</taxon>
        <taxon>Micrococcales</taxon>
        <taxon>Dermacoccaceae</taxon>
        <taxon>Barrientosiimonas</taxon>
    </lineage>
</organism>
<gene>
    <name evidence="2" type="ORF">FB554_0293</name>
</gene>
<dbReference type="Gene3D" id="2.160.20.120">
    <property type="match status" value="1"/>
</dbReference>
<dbReference type="EMBL" id="VFOK01000001">
    <property type="protein sequence ID" value="TQL32176.1"/>
    <property type="molecule type" value="Genomic_DNA"/>
</dbReference>
<evidence type="ECO:0000313" key="2">
    <source>
        <dbReference type="EMBL" id="TQL32176.1"/>
    </source>
</evidence>
<dbReference type="RefSeq" id="WP_170206744.1">
    <property type="nucleotide sequence ID" value="NZ_CAJTBP010000001.1"/>
</dbReference>
<sequence>MDEYDFETPEPVELHAELGSGSLQITAGQVGVTKVAVDGDEGGDVTVTQEGRQISIRSRSGRRLFGVGLSADVDVRVLVPTGSDLVVRCGSAGTSADGTYGTGSLRAGSGGIRVEAFAGDATVTTGYGDIELGAVGGSLRSKTGSGSLAVGRCDGEAVVTSGSGSLRFDTFGRLLAAKTGSGDLDVGRAGEWLEFSAGSGDLRVRELRAGQVQAKTGSGDIDLAIPAGTPVWTDLRTVSGRVDNQLPSVGQPAEGDPFVHLRVVTASGDVRLRPA</sequence>
<comment type="caution">
    <text evidence="2">The sequence shown here is derived from an EMBL/GenBank/DDBJ whole genome shotgun (WGS) entry which is preliminary data.</text>
</comment>
<dbReference type="Proteomes" id="UP000318336">
    <property type="component" value="Unassembled WGS sequence"/>
</dbReference>
<protein>
    <submittedName>
        <fullName evidence="2">Putative adhesin</fullName>
    </submittedName>
</protein>